<dbReference type="EMBL" id="CP101185">
    <property type="protein sequence ID" value="UYV97659.1"/>
    <property type="molecule type" value="Genomic_DNA"/>
</dbReference>
<evidence type="ECO:0000256" key="1">
    <source>
        <dbReference type="ARBA" id="ARBA00023002"/>
    </source>
</evidence>
<reference evidence="3" key="1">
    <citation type="submission" date="2022-07" db="EMBL/GenBank/DDBJ databases">
        <authorList>
            <person name="Wu T."/>
        </authorList>
    </citation>
    <scope>NUCLEOTIDE SEQUENCE</scope>
    <source>
        <strain evidence="3">SD-1</strain>
    </source>
</reference>
<organism evidence="3 4">
    <name type="scientific">Paenarthrobacter ureafaciens</name>
    <dbReference type="NCBI Taxonomy" id="37931"/>
    <lineage>
        <taxon>Bacteria</taxon>
        <taxon>Bacillati</taxon>
        <taxon>Actinomycetota</taxon>
        <taxon>Actinomycetes</taxon>
        <taxon>Micrococcales</taxon>
        <taxon>Micrococcaceae</taxon>
        <taxon>Paenarthrobacter</taxon>
    </lineage>
</organism>
<evidence type="ECO:0000259" key="2">
    <source>
        <dbReference type="Pfam" id="PF01494"/>
    </source>
</evidence>
<dbReference type="GO" id="GO:0016491">
    <property type="term" value="F:oxidoreductase activity"/>
    <property type="evidence" value="ECO:0007669"/>
    <property type="project" value="UniProtKB-KW"/>
</dbReference>
<keyword evidence="4" id="KW-1185">Reference proteome</keyword>
<proteinExistence type="predicted"/>
<accession>A0AAX3EKQ2</accession>
<dbReference type="GO" id="GO:0071949">
    <property type="term" value="F:FAD binding"/>
    <property type="evidence" value="ECO:0007669"/>
    <property type="project" value="InterPro"/>
</dbReference>
<dbReference type="SUPFAM" id="SSF51905">
    <property type="entry name" value="FAD/NAD(P)-binding domain"/>
    <property type="match status" value="1"/>
</dbReference>
<evidence type="ECO:0000313" key="4">
    <source>
        <dbReference type="Proteomes" id="UP001163293"/>
    </source>
</evidence>
<name>A0AAX3EKQ2_PAEUR</name>
<keyword evidence="1" id="KW-0560">Oxidoreductase</keyword>
<dbReference type="RefSeq" id="WP_031216747.1">
    <property type="nucleotide sequence ID" value="NZ_CP043010.1"/>
</dbReference>
<dbReference type="InterPro" id="IPR002938">
    <property type="entry name" value="FAD-bd"/>
</dbReference>
<dbReference type="PANTHER" id="PTHR43476">
    <property type="entry name" value="3-(3-HYDROXY-PHENYL)PROPIONATE/3-HYDROXYCINNAMIC ACID HYDROXYLASE"/>
    <property type="match status" value="1"/>
</dbReference>
<dbReference type="InterPro" id="IPR050631">
    <property type="entry name" value="PheA/TfdB_FAD_monoxygenase"/>
</dbReference>
<dbReference type="AlphaFoldDB" id="A0AAX3EKQ2"/>
<dbReference type="NCBIfam" id="NF004833">
    <property type="entry name" value="PRK06185.1-1"/>
    <property type="match status" value="1"/>
</dbReference>
<evidence type="ECO:0000313" key="3">
    <source>
        <dbReference type="EMBL" id="UYV97659.1"/>
    </source>
</evidence>
<dbReference type="InterPro" id="IPR036188">
    <property type="entry name" value="FAD/NAD-bd_sf"/>
</dbReference>
<dbReference type="Gene3D" id="3.50.50.60">
    <property type="entry name" value="FAD/NAD(P)-binding domain"/>
    <property type="match status" value="2"/>
</dbReference>
<feature type="domain" description="FAD-binding" evidence="2">
    <location>
        <begin position="5"/>
        <end position="346"/>
    </location>
</feature>
<dbReference type="Proteomes" id="UP001163293">
    <property type="component" value="Chromosome"/>
</dbReference>
<gene>
    <name evidence="3" type="ORF">NL394_21985</name>
</gene>
<dbReference type="Pfam" id="PF01494">
    <property type="entry name" value="FAD_binding_3"/>
    <property type="match status" value="1"/>
</dbReference>
<sequence length="419" mass="46030">MEKPTQCAVVGGGPAGIVLGLFLARAGVHVTVLEKHADFLRDFRGDTVHASTLRLLDELGLGDGFRQLPQSRMDNFRLPAGSGEFVLADFGLLKEPYNYVAMVPQWDLLNFLVDAARQEPCFTLIMNAEATDLLTDGSGAVAGVRYRIKDPITGGTLETHDLQAPLTVACDGRGSVLRAKSGLTPKEFPVPFDVWWFRLSRDPEEIERVASISPRFGDSDVLLSLTRRDYHQIAYLAAKGSDPELRAEGVDAFRNRIARLRPDLSDRVGEILSMDNLHLLDVKLNRLATWHKPGLLLIGDAAHAMSPAGGVGINLAVQDAVAAARILAPALLDGSLDDHTLAAVQKRRWLPTVIVQTFQRLMHRAIFNQVMAGKQPKPPRALVFLSRKFPLFRKIPARMLAFGPLPEHAPGFARRKPDA</sequence>
<dbReference type="PANTHER" id="PTHR43476:SF5">
    <property type="entry name" value="FAD-DEPENDENT MONOOXYGENASE"/>
    <property type="match status" value="1"/>
</dbReference>
<dbReference type="PRINTS" id="PR00420">
    <property type="entry name" value="RNGMNOXGNASE"/>
</dbReference>
<protein>
    <submittedName>
        <fullName evidence="3">FAD-dependent oxidoreductase</fullName>
    </submittedName>
</protein>